<dbReference type="PROSITE" id="PS50821">
    <property type="entry name" value="PAZ"/>
    <property type="match status" value="1"/>
</dbReference>
<dbReference type="SMART" id="SM00949">
    <property type="entry name" value="PAZ"/>
    <property type="match status" value="1"/>
</dbReference>
<name>A0A2S1PRW1_ACTEQ</name>
<dbReference type="SUPFAM" id="SSF69065">
    <property type="entry name" value="RNase III domain-like"/>
    <property type="match status" value="2"/>
</dbReference>
<keyword evidence="12" id="KW-0943">RNA-mediated gene silencing</keyword>
<evidence type="ECO:0000259" key="17">
    <source>
        <dbReference type="PROSITE" id="PS50821"/>
    </source>
</evidence>
<dbReference type="AlphaFoldDB" id="A0A2S1PRW1"/>
<evidence type="ECO:0000256" key="15">
    <source>
        <dbReference type="SAM" id="MobiDB-lite"/>
    </source>
</evidence>
<keyword evidence="9" id="KW-0347">Helicase</keyword>
<keyword evidence="14" id="KW-0694">RNA-binding</keyword>
<dbReference type="InterPro" id="IPR038248">
    <property type="entry name" value="Dicer_dimer_sf"/>
</dbReference>
<dbReference type="InterPro" id="IPR036389">
    <property type="entry name" value="RNase_III_sf"/>
</dbReference>
<dbReference type="SMART" id="SM00535">
    <property type="entry name" value="RIBOc"/>
    <property type="match status" value="2"/>
</dbReference>
<feature type="domain" description="PAZ" evidence="17">
    <location>
        <begin position="519"/>
        <end position="657"/>
    </location>
</feature>
<evidence type="ECO:0000256" key="4">
    <source>
        <dbReference type="ARBA" id="ARBA00022723"/>
    </source>
</evidence>
<evidence type="ECO:0000256" key="2">
    <source>
        <dbReference type="ARBA" id="ARBA00001946"/>
    </source>
</evidence>
<dbReference type="PROSITE" id="PS51327">
    <property type="entry name" value="DICER_DSRBF"/>
    <property type="match status" value="1"/>
</dbReference>
<dbReference type="GO" id="GO:0046872">
    <property type="term" value="F:metal ion binding"/>
    <property type="evidence" value="ECO:0007669"/>
    <property type="project" value="UniProtKB-KW"/>
</dbReference>
<dbReference type="InterPro" id="IPR000999">
    <property type="entry name" value="RNase_III_dom"/>
</dbReference>
<dbReference type="InterPro" id="IPR005034">
    <property type="entry name" value="Dicer_dimerisation"/>
</dbReference>
<evidence type="ECO:0000256" key="7">
    <source>
        <dbReference type="ARBA" id="ARBA00022759"/>
    </source>
</evidence>
<dbReference type="PANTHER" id="PTHR14950:SF37">
    <property type="entry name" value="ENDORIBONUCLEASE DICER"/>
    <property type="match status" value="1"/>
</dbReference>
<dbReference type="GO" id="GO:0004386">
    <property type="term" value="F:helicase activity"/>
    <property type="evidence" value="ECO:0007669"/>
    <property type="project" value="UniProtKB-KW"/>
</dbReference>
<comment type="cofactor">
    <cofactor evidence="1">
        <name>Mn(2+)</name>
        <dbReference type="ChEBI" id="CHEBI:29035"/>
    </cofactor>
</comment>
<feature type="region of interest" description="Disordered" evidence="15">
    <location>
        <begin position="476"/>
        <end position="508"/>
    </location>
</feature>
<dbReference type="GO" id="GO:0004525">
    <property type="term" value="F:ribonuclease III activity"/>
    <property type="evidence" value="ECO:0007669"/>
    <property type="project" value="InterPro"/>
</dbReference>
<dbReference type="Gene3D" id="1.10.1520.10">
    <property type="entry name" value="Ribonuclease III domain"/>
    <property type="match status" value="2"/>
</dbReference>
<evidence type="ECO:0000256" key="6">
    <source>
        <dbReference type="ARBA" id="ARBA00022741"/>
    </source>
</evidence>
<dbReference type="Pfam" id="PF00636">
    <property type="entry name" value="Ribonuclease_3"/>
    <property type="match status" value="2"/>
</dbReference>
<dbReference type="GO" id="GO:0005737">
    <property type="term" value="C:cytoplasm"/>
    <property type="evidence" value="ECO:0007669"/>
    <property type="project" value="TreeGrafter"/>
</dbReference>
<evidence type="ECO:0000256" key="5">
    <source>
        <dbReference type="ARBA" id="ARBA00022737"/>
    </source>
</evidence>
<dbReference type="CDD" id="cd00593">
    <property type="entry name" value="RIBOc"/>
    <property type="match status" value="2"/>
</dbReference>
<dbReference type="GO" id="GO:0006309">
    <property type="term" value="P:apoptotic DNA fragmentation"/>
    <property type="evidence" value="ECO:0007669"/>
    <property type="project" value="TreeGrafter"/>
</dbReference>
<dbReference type="SUPFAM" id="SSF101690">
    <property type="entry name" value="PAZ domain"/>
    <property type="match status" value="1"/>
</dbReference>
<keyword evidence="11" id="KW-0460">Magnesium</keyword>
<keyword evidence="10" id="KW-0067">ATP-binding</keyword>
<sequence length="1173" mass="132918">MAFLRSRHISSAMIKQNDMGTDVDTDERNNEDIIRLIYDGQVNVVVTSQDIEKDIYLGQCKQVIRIGIPQDYLSYVRVKNIPRMSHAQVIILESEDKDNGNSMLRYNTFKQIEGILTTRWPSHQTVPVPDVLSLDLADCSQHGEDGPRFDANDAIALINRYCKAFPSDGFGCAVPRCREKVIKEEDQTRVVSKLYLPRHSPVFWSFKGTATIPRKQSKRPATPEELAKARIESKTRAALLACRALLDVDEMNDQLEPTIRHTNVSLKKADKKCDGEVADGGQGVEGSAKRRRAYHKKFATVLTKNLAVAEESVYMYSITVAVNQPARHEDTVRSYDVPSTDVSSVSLGFLSRNRLPKLPNFTLFSKAGELKISITECLGTTILSHDQLALVKRFHQYVYAHIININGDNEEQCFRFDPEEQSFGCYLVLLIGLSMDPEPSTVKNSGDSMEEVKEGNECDDCLKEIHLQNLTLQSCKERTDDESETQGSSTEELGNTLRANTPDNAHENRAENLTIAFEFLEDLEKQLGDFRNPQHPSVTETRNYEVFRNRVVTATYMAKPTSYFVADICYDMTPLSPFPDPSVAATFAEYYKERYDVVLREDQPLLIMDYISKKQLNLLSSRYQDTKGKDLALPDKNSKRSQRSKIKLIPQLCSIHPISASLWQQMLYIPSIMYRLECLLVAEELRHTIALQTGIGSIEYPGDGLPLLATGESVGENSIEGLFEKNNSERSKKKQAEVPKNRPGTSRKEQTEVPKDYPGASCKEETEVPKDRPEPSRKEQAEVPKDRHGLSRKEQTVVTKNRPGPSATLFLRALTCLGACDVFSHERLEMYGDALIKHSVSLNLYHECPFSNVGQISFLRGLRVSNRQLFYLGRALDLPSYICNVPFKPLVNWHPHGFTALSCDKTQARYLELNATEQGIDLSDNEEEKSEKDEAACVKTGQEALIDGQNHVVVSDKTVADATEAIIGAYLVTCGFNDALRLMKWIGLDVRTKEPQENISYTPTTESTTEYVDEQKTSDFDEEYFDNSLRLSKESLDVEFKEIEEVLGYTFRDKLLLLQAFTHASYPRDFIHVRTSYEHLEFLGDALLDYLITRYLYYTQRTMSPGALTDLRSAVVNSYSFAFLAVKYGFHRHLRSLSPAVFRLVNKFVVVQDDMMKKKMKENPDQVLSLVLS</sequence>
<evidence type="ECO:0000256" key="8">
    <source>
        <dbReference type="ARBA" id="ARBA00022801"/>
    </source>
</evidence>
<evidence type="ECO:0000256" key="10">
    <source>
        <dbReference type="ARBA" id="ARBA00022840"/>
    </source>
</evidence>
<feature type="compositionally biased region" description="Polar residues" evidence="15">
    <location>
        <begin position="485"/>
        <end position="503"/>
    </location>
</feature>
<keyword evidence="6" id="KW-0547">Nucleotide-binding</keyword>
<dbReference type="EMBL" id="MF288070">
    <property type="protein sequence ID" value="AWH61387.1"/>
    <property type="molecule type" value="mRNA"/>
</dbReference>
<keyword evidence="13" id="KW-0464">Manganese</keyword>
<dbReference type="Pfam" id="PF20931">
    <property type="entry name" value="Dicer_platform"/>
    <property type="match status" value="1"/>
</dbReference>
<dbReference type="GO" id="GO:0004530">
    <property type="term" value="F:deoxyribonuclease I activity"/>
    <property type="evidence" value="ECO:0007669"/>
    <property type="project" value="TreeGrafter"/>
</dbReference>
<dbReference type="PROSITE" id="PS50142">
    <property type="entry name" value="RNASE_3_2"/>
    <property type="match status" value="2"/>
</dbReference>
<evidence type="ECO:0000256" key="11">
    <source>
        <dbReference type="ARBA" id="ARBA00022842"/>
    </source>
</evidence>
<organism evidence="19">
    <name type="scientific">Actinia equina</name>
    <name type="common">Beadlet anemone</name>
    <dbReference type="NCBI Taxonomy" id="6106"/>
    <lineage>
        <taxon>Eukaryota</taxon>
        <taxon>Metazoa</taxon>
        <taxon>Cnidaria</taxon>
        <taxon>Anthozoa</taxon>
        <taxon>Hexacorallia</taxon>
        <taxon>Actiniaria</taxon>
        <taxon>Actiniidae</taxon>
        <taxon>Actinia</taxon>
    </lineage>
</organism>
<evidence type="ECO:0000256" key="13">
    <source>
        <dbReference type="ARBA" id="ARBA00023211"/>
    </source>
</evidence>
<evidence type="ECO:0000313" key="19">
    <source>
        <dbReference type="EMBL" id="AWH61387.1"/>
    </source>
</evidence>
<feature type="region of interest" description="Disordered" evidence="15">
    <location>
        <begin position="721"/>
        <end position="801"/>
    </location>
</feature>
<keyword evidence="7" id="KW-0255">Endonuclease</keyword>
<dbReference type="InterPro" id="IPR036085">
    <property type="entry name" value="PAZ_dom_sf"/>
</dbReference>
<keyword evidence="8" id="KW-0378">Hydrolase</keyword>
<evidence type="ECO:0000256" key="12">
    <source>
        <dbReference type="ARBA" id="ARBA00023158"/>
    </source>
</evidence>
<reference evidence="19" key="1">
    <citation type="submission" date="2017-06" db="EMBL/GenBank/DDBJ databases">
        <title>New viruses from a metagenomic survey of invertebrates and Fucus.</title>
        <authorList>
            <person name="Waldron F.M."/>
            <person name="Obbard D.J."/>
        </authorList>
    </citation>
    <scope>NUCLEOTIDE SEQUENCE</scope>
</reference>
<evidence type="ECO:0000256" key="9">
    <source>
        <dbReference type="ARBA" id="ARBA00022806"/>
    </source>
</evidence>
<evidence type="ECO:0000259" key="16">
    <source>
        <dbReference type="PROSITE" id="PS50142"/>
    </source>
</evidence>
<keyword evidence="4" id="KW-0479">Metal-binding</keyword>
<comment type="cofactor">
    <cofactor evidence="2">
        <name>Mg(2+)</name>
        <dbReference type="ChEBI" id="CHEBI:18420"/>
    </cofactor>
</comment>
<proteinExistence type="evidence at transcript level"/>
<keyword evidence="5" id="KW-0677">Repeat</keyword>
<dbReference type="GO" id="GO:0005634">
    <property type="term" value="C:nucleus"/>
    <property type="evidence" value="ECO:0007669"/>
    <property type="project" value="TreeGrafter"/>
</dbReference>
<evidence type="ECO:0000256" key="1">
    <source>
        <dbReference type="ARBA" id="ARBA00001936"/>
    </source>
</evidence>
<feature type="domain" description="RNase III" evidence="16">
    <location>
        <begin position="1040"/>
        <end position="1173"/>
    </location>
</feature>
<dbReference type="Pfam" id="PF02170">
    <property type="entry name" value="PAZ"/>
    <property type="match status" value="1"/>
</dbReference>
<protein>
    <submittedName>
        <fullName evidence="19">Putative dicerA</fullName>
    </submittedName>
</protein>
<feature type="compositionally biased region" description="Basic and acidic residues" evidence="15">
    <location>
        <begin position="722"/>
        <end position="755"/>
    </location>
</feature>
<accession>A0A2S1PRW1</accession>
<feature type="domain" description="RNase III" evidence="16">
    <location>
        <begin position="790"/>
        <end position="975"/>
    </location>
</feature>
<evidence type="ECO:0000259" key="18">
    <source>
        <dbReference type="PROSITE" id="PS51327"/>
    </source>
</evidence>
<dbReference type="GO" id="GO:0031054">
    <property type="term" value="P:pre-miRNA processing"/>
    <property type="evidence" value="ECO:0007669"/>
    <property type="project" value="TreeGrafter"/>
</dbReference>
<evidence type="ECO:0000256" key="3">
    <source>
        <dbReference type="ARBA" id="ARBA00022722"/>
    </source>
</evidence>
<keyword evidence="3" id="KW-0540">Nuclease</keyword>
<dbReference type="GO" id="GO:0030422">
    <property type="term" value="P:siRNA processing"/>
    <property type="evidence" value="ECO:0007669"/>
    <property type="project" value="TreeGrafter"/>
</dbReference>
<dbReference type="PANTHER" id="PTHR14950">
    <property type="entry name" value="DICER-RELATED"/>
    <property type="match status" value="1"/>
</dbReference>
<evidence type="ECO:0000256" key="14">
    <source>
        <dbReference type="PROSITE-ProRule" id="PRU00657"/>
    </source>
</evidence>
<dbReference type="Gene3D" id="2.170.260.10">
    <property type="entry name" value="paz domain"/>
    <property type="match status" value="1"/>
</dbReference>
<feature type="compositionally biased region" description="Basic and acidic residues" evidence="15">
    <location>
        <begin position="762"/>
        <end position="795"/>
    </location>
</feature>
<dbReference type="Gene3D" id="3.30.160.380">
    <property type="entry name" value="Dicer dimerisation domain"/>
    <property type="match status" value="1"/>
</dbReference>
<dbReference type="Pfam" id="PF03368">
    <property type="entry name" value="Dicer_dimer"/>
    <property type="match status" value="1"/>
</dbReference>
<feature type="domain" description="Dicer dsRNA-binding fold" evidence="18">
    <location>
        <begin position="154"/>
        <end position="265"/>
    </location>
</feature>
<dbReference type="GO" id="GO:0003723">
    <property type="term" value="F:RNA binding"/>
    <property type="evidence" value="ECO:0007669"/>
    <property type="project" value="UniProtKB-UniRule"/>
</dbReference>
<dbReference type="InterPro" id="IPR003100">
    <property type="entry name" value="PAZ_dom"/>
</dbReference>
<dbReference type="InterPro" id="IPR048512">
    <property type="entry name" value="Dicer_platform"/>
</dbReference>
<dbReference type="GO" id="GO:0005524">
    <property type="term" value="F:ATP binding"/>
    <property type="evidence" value="ECO:0007669"/>
    <property type="project" value="UniProtKB-KW"/>
</dbReference>